<dbReference type="SUPFAM" id="SSF46955">
    <property type="entry name" value="Putative DNA-binding domain"/>
    <property type="match status" value="1"/>
</dbReference>
<evidence type="ECO:0000313" key="2">
    <source>
        <dbReference type="Proteomes" id="UP000231994"/>
    </source>
</evidence>
<evidence type="ECO:0000313" key="1">
    <source>
        <dbReference type="EMBL" id="ATZ08637.1"/>
    </source>
</evidence>
<reference evidence="1 2" key="1">
    <citation type="submission" date="2017-11" db="EMBL/GenBank/DDBJ databases">
        <title>Whole genome sequencing of cultured pathogen.</title>
        <authorList>
            <person name="Hoffmann M."/>
            <person name="Sanchez M."/>
            <person name="Timme R."/>
            <person name="Nudel K."/>
            <person name="Bry L."/>
        </authorList>
    </citation>
    <scope>NUCLEOTIDE SEQUENCE [LARGE SCALE GENOMIC DNA]</scope>
    <source>
        <strain evidence="1 2">216</strain>
    </source>
</reference>
<organism evidence="1 2">
    <name type="scientific">Corynebacterium striatum</name>
    <dbReference type="NCBI Taxonomy" id="43770"/>
    <lineage>
        <taxon>Bacteria</taxon>
        <taxon>Bacillati</taxon>
        <taxon>Actinomycetota</taxon>
        <taxon>Actinomycetes</taxon>
        <taxon>Mycobacteriales</taxon>
        <taxon>Corynebacteriaceae</taxon>
        <taxon>Corynebacterium</taxon>
    </lineage>
</organism>
<sequence>MNNQSEYVTRAEAAHLMGVTVDAISYRIKTGELTSRPDPGDRRRIIINRAEVEALAQRLAAGRELQTQ</sequence>
<dbReference type="RefSeq" id="WP_100618994.1">
    <property type="nucleotide sequence ID" value="NZ_CP024932.1"/>
</dbReference>
<dbReference type="EMBL" id="CP024932">
    <property type="protein sequence ID" value="ATZ08637.1"/>
    <property type="molecule type" value="Genomic_DNA"/>
</dbReference>
<dbReference type="AlphaFoldDB" id="A0ABC8CJ73"/>
<accession>A0ABC8CJ73</accession>
<evidence type="ECO:0008006" key="3">
    <source>
        <dbReference type="Google" id="ProtNLM"/>
    </source>
</evidence>
<dbReference type="Proteomes" id="UP000231994">
    <property type="component" value="Chromosome"/>
</dbReference>
<protein>
    <recommendedName>
        <fullName evidence="3">Helix-turn-helix domain-containing protein</fullName>
    </recommendedName>
</protein>
<name>A0ABC8CJ73_CORST</name>
<proteinExistence type="predicted"/>
<dbReference type="InterPro" id="IPR009061">
    <property type="entry name" value="DNA-bd_dom_put_sf"/>
</dbReference>
<gene>
    <name evidence="1" type="ORF">A9D01_07650</name>
</gene>